<dbReference type="SUPFAM" id="SSF103473">
    <property type="entry name" value="MFS general substrate transporter"/>
    <property type="match status" value="1"/>
</dbReference>
<sequence>MFSDVRPRLLITAAGALASFPLKYDLFAYRSATSRCHQRTGCRRKENNVFQYIRGVVSIGKLHKKKVKEVATFTHFEEILSRINPFGPYQIFCCIFILLAQIEWAGNSSFVNILGLVEPDWNCTFLDGTSTIIKAPTNDEKCDILKNQCASYTANKSSVDFYSIMASFRMICDDSFKPETIQIIQASAMFGGSMIGGHLGDHLGRATCFFISQLCLVITSVMTMASISWQTYSICQFLFGFFYGVIEVTSMTMLMEMTNNRYRLIPNACFQWPFAYLSISLIAFLTKDWQLFFVFLNLLMTPVIIGFMLFSESPRWLVATNQLDKACNVLNDIAHERWNNARIKFTTRDLELIPREENRPIFYNFYHLFSSKRLAKQSFMQILSMFTYSIVSSTYMFSVFETEEDNAILFTCLDGLFRLPVPILVILLDYKFPKFGRKLQFILSLAATGLCYGAVVGMVAFGISYKHIAVKVCVIVGTMINDSAFWMNIIQITTQRYPTVIRCIAFGCLHSTKHIGTIVGVIIVQPLLKSNFPAAAFIVPEALIIVTLFFGLFLQPESKGKALMDRMVEGNFGRFENEIPKALIRLAAGHRVAQVQVMRELMQQHGEEWERKRQELAAVNRSRANTRSRSRANTQTTQVTQF</sequence>
<organism evidence="7 8">
    <name type="scientific">Steinernema glaseri</name>
    <dbReference type="NCBI Taxonomy" id="37863"/>
    <lineage>
        <taxon>Eukaryota</taxon>
        <taxon>Metazoa</taxon>
        <taxon>Ecdysozoa</taxon>
        <taxon>Nematoda</taxon>
        <taxon>Chromadorea</taxon>
        <taxon>Rhabditida</taxon>
        <taxon>Tylenchina</taxon>
        <taxon>Panagrolaimomorpha</taxon>
        <taxon>Strongyloidoidea</taxon>
        <taxon>Steinernematidae</taxon>
        <taxon>Steinernema</taxon>
    </lineage>
</organism>
<feature type="transmembrane region" description="Helical" evidence="6">
    <location>
        <begin position="499"/>
        <end position="528"/>
    </location>
</feature>
<keyword evidence="3 6" id="KW-1133">Transmembrane helix</keyword>
<dbReference type="PANTHER" id="PTHR24064">
    <property type="entry name" value="SOLUTE CARRIER FAMILY 22 MEMBER"/>
    <property type="match status" value="1"/>
</dbReference>
<evidence type="ECO:0000256" key="6">
    <source>
        <dbReference type="SAM" id="Phobius"/>
    </source>
</evidence>
<keyword evidence="4 6" id="KW-0472">Membrane</keyword>
<dbReference type="GO" id="GO:0016020">
    <property type="term" value="C:membrane"/>
    <property type="evidence" value="ECO:0007669"/>
    <property type="project" value="UniProtKB-SubCell"/>
</dbReference>
<dbReference type="WBParaSite" id="L893_g21663.t1">
    <property type="protein sequence ID" value="L893_g21663.t1"/>
    <property type="gene ID" value="L893_g21663"/>
</dbReference>
<dbReference type="AlphaFoldDB" id="A0A1I7Z0F3"/>
<dbReference type="InterPro" id="IPR005828">
    <property type="entry name" value="MFS_sugar_transport-like"/>
</dbReference>
<feature type="transmembrane region" description="Helical" evidence="6">
    <location>
        <begin position="534"/>
        <end position="554"/>
    </location>
</feature>
<evidence type="ECO:0000256" key="4">
    <source>
        <dbReference type="ARBA" id="ARBA00023136"/>
    </source>
</evidence>
<dbReference type="Proteomes" id="UP000095287">
    <property type="component" value="Unplaced"/>
</dbReference>
<evidence type="ECO:0000256" key="2">
    <source>
        <dbReference type="ARBA" id="ARBA00022692"/>
    </source>
</evidence>
<name>A0A1I7Z0F3_9BILA</name>
<feature type="transmembrane region" description="Helical" evidence="6">
    <location>
        <begin position="291"/>
        <end position="310"/>
    </location>
</feature>
<evidence type="ECO:0000313" key="7">
    <source>
        <dbReference type="Proteomes" id="UP000095287"/>
    </source>
</evidence>
<reference evidence="8" key="1">
    <citation type="submission" date="2016-11" db="UniProtKB">
        <authorList>
            <consortium name="WormBaseParasite"/>
        </authorList>
    </citation>
    <scope>IDENTIFICATION</scope>
</reference>
<feature type="transmembrane region" description="Helical" evidence="6">
    <location>
        <begin position="231"/>
        <end position="252"/>
    </location>
</feature>
<evidence type="ECO:0000256" key="5">
    <source>
        <dbReference type="SAM" id="MobiDB-lite"/>
    </source>
</evidence>
<keyword evidence="7" id="KW-1185">Reference proteome</keyword>
<dbReference type="InterPro" id="IPR036259">
    <property type="entry name" value="MFS_trans_sf"/>
</dbReference>
<feature type="region of interest" description="Disordered" evidence="5">
    <location>
        <begin position="619"/>
        <end position="642"/>
    </location>
</feature>
<dbReference type="Pfam" id="PF00083">
    <property type="entry name" value="Sugar_tr"/>
    <property type="match status" value="1"/>
</dbReference>
<feature type="transmembrane region" description="Helical" evidence="6">
    <location>
        <begin position="379"/>
        <end position="400"/>
    </location>
</feature>
<feature type="transmembrane region" description="Helical" evidence="6">
    <location>
        <begin position="440"/>
        <end position="462"/>
    </location>
</feature>
<evidence type="ECO:0000256" key="3">
    <source>
        <dbReference type="ARBA" id="ARBA00022989"/>
    </source>
</evidence>
<protein>
    <submittedName>
        <fullName evidence="8">MFS domain-containing protein</fullName>
    </submittedName>
</protein>
<feature type="transmembrane region" description="Helical" evidence="6">
    <location>
        <begin position="406"/>
        <end position="428"/>
    </location>
</feature>
<evidence type="ECO:0000256" key="1">
    <source>
        <dbReference type="ARBA" id="ARBA00004141"/>
    </source>
</evidence>
<proteinExistence type="predicted"/>
<dbReference type="GO" id="GO:0022857">
    <property type="term" value="F:transmembrane transporter activity"/>
    <property type="evidence" value="ECO:0007669"/>
    <property type="project" value="InterPro"/>
</dbReference>
<accession>A0A1I7Z0F3</accession>
<evidence type="ECO:0000313" key="8">
    <source>
        <dbReference type="WBParaSite" id="L893_g21663.t1"/>
    </source>
</evidence>
<feature type="transmembrane region" description="Helical" evidence="6">
    <location>
        <begin position="264"/>
        <end position="285"/>
    </location>
</feature>
<comment type="subcellular location">
    <subcellularLocation>
        <location evidence="1">Membrane</location>
        <topology evidence="1">Multi-pass membrane protein</topology>
    </subcellularLocation>
</comment>
<dbReference type="Gene3D" id="1.20.1250.20">
    <property type="entry name" value="MFS general substrate transporter like domains"/>
    <property type="match status" value="1"/>
</dbReference>
<keyword evidence="2 6" id="KW-0812">Transmembrane</keyword>
<feature type="transmembrane region" description="Helical" evidence="6">
    <location>
        <begin position="468"/>
        <end position="487"/>
    </location>
</feature>